<gene>
    <name evidence="1" type="ORF">phiP43_087</name>
</gene>
<sequence length="80" mass="9236">MNLSDLKNTVVEHNLAIVLNDICQLALHDSTEHYAKLPENEAIKDALIEILKEKGFTVSKSHDRVIYHDRVKITWDYSKC</sequence>
<evidence type="ECO:0000313" key="1">
    <source>
        <dbReference type="EMBL" id="AUM58445.1"/>
    </source>
</evidence>
<accession>A0A2I6PFE2</accession>
<reference evidence="1 2" key="1">
    <citation type="submission" date="2017-12" db="EMBL/GenBank/DDBJ databases">
        <title>Complete genome sequence and characterization of bacteriophage phiP4-3 infecting Proteus pennea.</title>
        <authorList>
            <person name="He Y."/>
            <person name="Yang H."/>
        </authorList>
    </citation>
    <scope>NUCLEOTIDE SEQUENCE [LARGE SCALE GENOMIC DNA]</scope>
</reference>
<proteinExistence type="predicted"/>
<name>A0A2I6PFE2_9CAUD</name>
<evidence type="ECO:0000313" key="2">
    <source>
        <dbReference type="Proteomes" id="UP000240538"/>
    </source>
</evidence>
<dbReference type="EMBL" id="MG696114">
    <property type="protein sequence ID" value="AUM58445.1"/>
    <property type="molecule type" value="Genomic_DNA"/>
</dbReference>
<protein>
    <submittedName>
        <fullName evidence="1">Uncharacterized protein</fullName>
    </submittedName>
</protein>
<dbReference type="Proteomes" id="UP000240538">
    <property type="component" value="Segment"/>
</dbReference>
<organism evidence="1 2">
    <name type="scientific">Proteus phage phiP4-3</name>
    <dbReference type="NCBI Taxonomy" id="2065203"/>
    <lineage>
        <taxon>Viruses</taxon>
        <taxon>Duplodnaviria</taxon>
        <taxon>Heunggongvirae</taxon>
        <taxon>Uroviricota</taxon>
        <taxon>Caudoviricetes</taxon>
        <taxon>Pantevenvirales</taxon>
        <taxon>Straboviridae</taxon>
        <taxon>Bragavirus</taxon>
        <taxon>Bragavirus p43</taxon>
    </lineage>
</organism>
<keyword evidence="2" id="KW-1185">Reference proteome</keyword>